<evidence type="ECO:0000256" key="5">
    <source>
        <dbReference type="ARBA" id="ARBA00023040"/>
    </source>
</evidence>
<keyword evidence="2" id="KW-1003">Cell membrane</keyword>
<dbReference type="Gene3D" id="1.20.1070.10">
    <property type="entry name" value="Rhodopsin 7-helix transmembrane proteins"/>
    <property type="match status" value="1"/>
</dbReference>
<keyword evidence="13" id="KW-1185">Reference proteome</keyword>
<dbReference type="FunFam" id="1.20.1070.10:FF:000362">
    <property type="entry name" value="D(4) dopamine receptor"/>
    <property type="match status" value="1"/>
</dbReference>
<evidence type="ECO:0000256" key="6">
    <source>
        <dbReference type="ARBA" id="ARBA00023136"/>
    </source>
</evidence>
<reference evidence="12 13" key="1">
    <citation type="journal article" date="2024" name="G3 (Bethesda)">
        <title>A hybrid genome assembly of the endangered aye-aye (Daubentonia madagascariensis).</title>
        <authorList>
            <person name="Versoza C.J."/>
            <person name="Pfeifer S.P."/>
        </authorList>
    </citation>
    <scope>NUCLEOTIDE SEQUENCE [LARGE SCALE GENOMIC DNA]</scope>
    <source>
        <strain evidence="12">6821</strain>
    </source>
</reference>
<evidence type="ECO:0000256" key="10">
    <source>
        <dbReference type="SAM" id="Phobius"/>
    </source>
</evidence>
<feature type="region of interest" description="Disordered" evidence="9">
    <location>
        <begin position="87"/>
        <end position="149"/>
    </location>
</feature>
<evidence type="ECO:0000259" key="11">
    <source>
        <dbReference type="PROSITE" id="PS50262"/>
    </source>
</evidence>
<keyword evidence="8" id="KW-0807">Transducer</keyword>
<feature type="transmembrane region" description="Helical" evidence="10">
    <location>
        <begin position="201"/>
        <end position="220"/>
    </location>
</feature>
<keyword evidence="5" id="KW-0297">G-protein coupled receptor</keyword>
<feature type="transmembrane region" description="Helical" evidence="10">
    <location>
        <begin position="161"/>
        <end position="181"/>
    </location>
</feature>
<feature type="compositionally biased region" description="Basic residues" evidence="9">
    <location>
        <begin position="37"/>
        <end position="51"/>
    </location>
</feature>
<comment type="subcellular location">
    <subcellularLocation>
        <location evidence="1">Cell membrane</location>
        <topology evidence="1">Multi-pass membrane protein</topology>
    </subcellularLocation>
</comment>
<dbReference type="SUPFAM" id="SSF81321">
    <property type="entry name" value="Family A G protein-coupled receptor-like"/>
    <property type="match status" value="1"/>
</dbReference>
<evidence type="ECO:0000313" key="12">
    <source>
        <dbReference type="EMBL" id="KAL2805556.1"/>
    </source>
</evidence>
<dbReference type="AlphaFoldDB" id="A0ABD2F8Z9"/>
<dbReference type="InterPro" id="IPR017452">
    <property type="entry name" value="GPCR_Rhodpsn_7TM"/>
</dbReference>
<keyword evidence="3 10" id="KW-0812">Transmembrane</keyword>
<dbReference type="GO" id="GO:0005886">
    <property type="term" value="C:plasma membrane"/>
    <property type="evidence" value="ECO:0007669"/>
    <property type="project" value="UniProtKB-SubCell"/>
</dbReference>
<feature type="compositionally biased region" description="Low complexity" evidence="9">
    <location>
        <begin position="94"/>
        <end position="107"/>
    </location>
</feature>
<evidence type="ECO:0000256" key="2">
    <source>
        <dbReference type="ARBA" id="ARBA00022475"/>
    </source>
</evidence>
<dbReference type="EMBL" id="JBFSEQ010000001">
    <property type="protein sequence ID" value="KAL2805556.1"/>
    <property type="molecule type" value="Genomic_DNA"/>
</dbReference>
<feature type="compositionally biased region" description="Pro residues" evidence="9">
    <location>
        <begin position="108"/>
        <end position="127"/>
    </location>
</feature>
<comment type="caution">
    <text evidence="12">The sequence shown here is derived from an EMBL/GenBank/DDBJ whole genome shotgun (WGS) entry which is preliminary data.</text>
</comment>
<evidence type="ECO:0000256" key="9">
    <source>
        <dbReference type="SAM" id="MobiDB-lite"/>
    </source>
</evidence>
<accession>A0ABD2F8Z9</accession>
<evidence type="ECO:0000256" key="1">
    <source>
        <dbReference type="ARBA" id="ARBA00004651"/>
    </source>
</evidence>
<dbReference type="PANTHER" id="PTHR24248">
    <property type="entry name" value="ADRENERGIC RECEPTOR-RELATED G-PROTEIN COUPLED RECEPTOR"/>
    <property type="match status" value="1"/>
</dbReference>
<name>A0ABD2F8Z9_DAUMA</name>
<organism evidence="12 13">
    <name type="scientific">Daubentonia madagascariensis</name>
    <name type="common">Aye-aye</name>
    <name type="synonym">Sciurus madagascariensis</name>
    <dbReference type="NCBI Taxonomy" id="31869"/>
    <lineage>
        <taxon>Eukaryota</taxon>
        <taxon>Metazoa</taxon>
        <taxon>Chordata</taxon>
        <taxon>Craniata</taxon>
        <taxon>Vertebrata</taxon>
        <taxon>Euteleostomi</taxon>
        <taxon>Mammalia</taxon>
        <taxon>Eutheria</taxon>
        <taxon>Euarchontoglires</taxon>
        <taxon>Primates</taxon>
        <taxon>Strepsirrhini</taxon>
        <taxon>Chiromyiformes</taxon>
        <taxon>Daubentoniidae</taxon>
        <taxon>Daubentonia</taxon>
    </lineage>
</organism>
<feature type="domain" description="G-protein coupled receptors family 1 profile" evidence="11">
    <location>
        <begin position="147"/>
        <end position="217"/>
    </location>
</feature>
<evidence type="ECO:0000256" key="7">
    <source>
        <dbReference type="ARBA" id="ARBA00023170"/>
    </source>
</evidence>
<feature type="region of interest" description="Disordered" evidence="9">
    <location>
        <begin position="1"/>
        <end position="58"/>
    </location>
</feature>
<dbReference type="Pfam" id="PF00001">
    <property type="entry name" value="7tm_1"/>
    <property type="match status" value="1"/>
</dbReference>
<feature type="non-terminal residue" evidence="12">
    <location>
        <position position="1"/>
    </location>
</feature>
<dbReference type="InterPro" id="IPR000276">
    <property type="entry name" value="GPCR_Rhodpsn"/>
</dbReference>
<keyword evidence="6 10" id="KW-0472">Membrane</keyword>
<keyword evidence="7 12" id="KW-0675">Receptor</keyword>
<keyword evidence="4 10" id="KW-1133">Transmembrane helix</keyword>
<dbReference type="Proteomes" id="UP001610411">
    <property type="component" value="Unassembled WGS sequence"/>
</dbReference>
<evidence type="ECO:0000256" key="8">
    <source>
        <dbReference type="ARBA" id="ARBA00023224"/>
    </source>
</evidence>
<sequence length="236" mass="25162">VRGRGRAPALQPPGRGPATAAAHRRHVAAVGGGGRARAVRPQRRARPRPRRVPPGGPRLRGLLVRVLLLPALPAHAAAVLGHLPRPAALGGGPSRQAARPGAPQAQRPRPPAPRARPAPARPCGPDRPTPDAISAAALAPQTPPQARRRRRAKITGRERKAMRVLPVVVGAFLVCWTPFFVVHITRALCPACSVPARLVSAVTWLGYVNSALNPVIYTVFNAEFRNVFRKALRVCC</sequence>
<dbReference type="PROSITE" id="PS50262">
    <property type="entry name" value="G_PROTEIN_RECEP_F1_2"/>
    <property type="match status" value="1"/>
</dbReference>
<protein>
    <submittedName>
        <fullName evidence="12">D(4) dopamine receptor</fullName>
    </submittedName>
</protein>
<gene>
    <name evidence="12" type="ORF">WCI35_002228</name>
</gene>
<dbReference type="PRINTS" id="PR00237">
    <property type="entry name" value="GPCRRHODOPSN"/>
</dbReference>
<evidence type="ECO:0000313" key="13">
    <source>
        <dbReference type="Proteomes" id="UP001610411"/>
    </source>
</evidence>
<evidence type="ECO:0000256" key="4">
    <source>
        <dbReference type="ARBA" id="ARBA00022989"/>
    </source>
</evidence>
<evidence type="ECO:0000256" key="3">
    <source>
        <dbReference type="ARBA" id="ARBA00022692"/>
    </source>
</evidence>
<proteinExistence type="predicted"/>
<dbReference type="GO" id="GO:0004930">
    <property type="term" value="F:G protein-coupled receptor activity"/>
    <property type="evidence" value="ECO:0007669"/>
    <property type="project" value="UniProtKB-KW"/>
</dbReference>
<dbReference type="PANTHER" id="PTHR24248:SF143">
    <property type="entry name" value="D(4) DOPAMINE RECEPTOR"/>
    <property type="match status" value="1"/>
</dbReference>